<evidence type="ECO:0000259" key="4">
    <source>
        <dbReference type="SMART" id="SM00922"/>
    </source>
</evidence>
<organism evidence="5">
    <name type="scientific">freshwater metagenome</name>
    <dbReference type="NCBI Taxonomy" id="449393"/>
    <lineage>
        <taxon>unclassified sequences</taxon>
        <taxon>metagenomes</taxon>
        <taxon>ecological metagenomes</taxon>
    </lineage>
</organism>
<dbReference type="InterPro" id="IPR036849">
    <property type="entry name" value="Enolase-like_C_sf"/>
</dbReference>
<evidence type="ECO:0000256" key="2">
    <source>
        <dbReference type="ARBA" id="ARBA00022723"/>
    </source>
</evidence>
<dbReference type="SUPFAM" id="SSF54826">
    <property type="entry name" value="Enolase N-terminal domain-like"/>
    <property type="match status" value="1"/>
</dbReference>
<gene>
    <name evidence="5" type="ORF">UFOPK3674_01783</name>
</gene>
<dbReference type="SFLD" id="SFLDF00009">
    <property type="entry name" value="o-succinylbenzoate_synthase"/>
    <property type="match status" value="1"/>
</dbReference>
<dbReference type="Gene3D" id="3.30.390.10">
    <property type="entry name" value="Enolase-like, N-terminal domain"/>
    <property type="match status" value="1"/>
</dbReference>
<evidence type="ECO:0000256" key="1">
    <source>
        <dbReference type="ARBA" id="ARBA00008031"/>
    </source>
</evidence>
<dbReference type="EMBL" id="CAFBMX010000009">
    <property type="protein sequence ID" value="CAB4940257.1"/>
    <property type="molecule type" value="Genomic_DNA"/>
</dbReference>
<sequence>MRAVLVERTLCLREPLRTAQGEMTERPLFLLELQDGEGRRAAGEAAPLEHYDGVSAERCRTALEAYLPLLRAHDGGTGVSLLDACRAVDPLPQALSAIDTALWSLAAQREGRPICDLLSDEALSHVPVNATIGATDARAAAAQALAFIEAGFTCLKVKVGVGDDASRLAAIRAAVGPQVVLRLDANGAWTADQAVHAIGRLAAAGLELVEEPVHGVDALREVRRRVPSRIAMDETAAEPGAIGSGAADAVCLKLARAGGISGLLAQAALVRASGAEVYLASTLDGPVGIAAALHCAAALRVELPCGLATLGLFEDAVPAALTPSAGAIAVPTAPGLGL</sequence>
<dbReference type="SFLD" id="SFLDG00180">
    <property type="entry name" value="muconate_cycloisomerase"/>
    <property type="match status" value="1"/>
</dbReference>
<dbReference type="InterPro" id="IPR013341">
    <property type="entry name" value="Mandelate_racemase_N_dom"/>
</dbReference>
<evidence type="ECO:0000313" key="5">
    <source>
        <dbReference type="EMBL" id="CAB4940257.1"/>
    </source>
</evidence>
<protein>
    <submittedName>
        <fullName evidence="5">Unannotated protein</fullName>
    </submittedName>
</protein>
<dbReference type="GO" id="GO:0009063">
    <property type="term" value="P:amino acid catabolic process"/>
    <property type="evidence" value="ECO:0007669"/>
    <property type="project" value="InterPro"/>
</dbReference>
<name>A0A6J7JBY5_9ZZZZ</name>
<dbReference type="InterPro" id="IPR029065">
    <property type="entry name" value="Enolase_C-like"/>
</dbReference>
<dbReference type="PANTHER" id="PTHR48073:SF2">
    <property type="entry name" value="O-SUCCINYLBENZOATE SYNTHASE"/>
    <property type="match status" value="1"/>
</dbReference>
<dbReference type="AlphaFoldDB" id="A0A6J7JBY5"/>
<dbReference type="GO" id="GO:0016854">
    <property type="term" value="F:racemase and epimerase activity"/>
    <property type="evidence" value="ECO:0007669"/>
    <property type="project" value="UniProtKB-ARBA"/>
</dbReference>
<dbReference type="Pfam" id="PF13378">
    <property type="entry name" value="MR_MLE_C"/>
    <property type="match status" value="1"/>
</dbReference>
<dbReference type="Pfam" id="PF02746">
    <property type="entry name" value="MR_MLE_N"/>
    <property type="match status" value="1"/>
</dbReference>
<keyword evidence="3" id="KW-0413">Isomerase</keyword>
<dbReference type="Gene3D" id="3.20.20.120">
    <property type="entry name" value="Enolase-like C-terminal domain"/>
    <property type="match status" value="1"/>
</dbReference>
<keyword evidence="2" id="KW-0479">Metal-binding</keyword>
<dbReference type="InterPro" id="IPR018110">
    <property type="entry name" value="Mandel_Rmase/mucon_lact_enz_CS"/>
</dbReference>
<dbReference type="InterPro" id="IPR013342">
    <property type="entry name" value="Mandelate_racemase_C"/>
</dbReference>
<dbReference type="SFLD" id="SFLDS00001">
    <property type="entry name" value="Enolase"/>
    <property type="match status" value="1"/>
</dbReference>
<accession>A0A6J7JBY5</accession>
<dbReference type="PROSITE" id="PS00909">
    <property type="entry name" value="MR_MLE_2"/>
    <property type="match status" value="1"/>
</dbReference>
<dbReference type="PANTHER" id="PTHR48073">
    <property type="entry name" value="O-SUCCINYLBENZOATE SYNTHASE-RELATED"/>
    <property type="match status" value="1"/>
</dbReference>
<proteinExistence type="inferred from homology"/>
<evidence type="ECO:0000256" key="3">
    <source>
        <dbReference type="ARBA" id="ARBA00023235"/>
    </source>
</evidence>
<dbReference type="SMART" id="SM00922">
    <property type="entry name" value="MR_MLE"/>
    <property type="match status" value="1"/>
</dbReference>
<reference evidence="5" key="1">
    <citation type="submission" date="2020-05" db="EMBL/GenBank/DDBJ databases">
        <authorList>
            <person name="Chiriac C."/>
            <person name="Salcher M."/>
            <person name="Ghai R."/>
            <person name="Kavagutti S V."/>
        </authorList>
    </citation>
    <scope>NUCLEOTIDE SEQUENCE</scope>
</reference>
<feature type="domain" description="Mandelate racemase/muconate lactonizing enzyme C-terminal" evidence="4">
    <location>
        <begin position="137"/>
        <end position="229"/>
    </location>
</feature>
<dbReference type="InterPro" id="IPR029017">
    <property type="entry name" value="Enolase-like_N"/>
</dbReference>
<dbReference type="SUPFAM" id="SSF51604">
    <property type="entry name" value="Enolase C-terminal domain-like"/>
    <property type="match status" value="1"/>
</dbReference>
<dbReference type="GO" id="GO:0046872">
    <property type="term" value="F:metal ion binding"/>
    <property type="evidence" value="ECO:0007669"/>
    <property type="project" value="UniProtKB-KW"/>
</dbReference>
<comment type="similarity">
    <text evidence="1">Belongs to the mandelate racemase/muconate lactonizing enzyme family.</text>
</comment>